<reference evidence="3" key="3">
    <citation type="submission" date="2025-09" db="UniProtKB">
        <authorList>
            <consortium name="Ensembl"/>
        </authorList>
    </citation>
    <scope>IDENTIFICATION</scope>
</reference>
<dbReference type="InterPro" id="IPR018105">
    <property type="entry name" value="Translational_control_tumour_p"/>
</dbReference>
<dbReference type="InParanoid" id="A0A674GUS9"/>
<dbReference type="OMA" id="CAMITEG"/>
<dbReference type="GO" id="GO:0005615">
    <property type="term" value="C:extracellular space"/>
    <property type="evidence" value="ECO:0007669"/>
    <property type="project" value="Ensembl"/>
</dbReference>
<organism evidence="3 4">
    <name type="scientific">Taeniopygia guttata</name>
    <name type="common">Zebra finch</name>
    <name type="synonym">Poephila guttata</name>
    <dbReference type="NCBI Taxonomy" id="59729"/>
    <lineage>
        <taxon>Eukaryota</taxon>
        <taxon>Metazoa</taxon>
        <taxon>Chordata</taxon>
        <taxon>Craniata</taxon>
        <taxon>Vertebrata</taxon>
        <taxon>Euteleostomi</taxon>
        <taxon>Archelosauria</taxon>
        <taxon>Archosauria</taxon>
        <taxon>Dinosauria</taxon>
        <taxon>Saurischia</taxon>
        <taxon>Theropoda</taxon>
        <taxon>Coelurosauria</taxon>
        <taxon>Aves</taxon>
        <taxon>Neognathae</taxon>
        <taxon>Neoaves</taxon>
        <taxon>Telluraves</taxon>
        <taxon>Australaves</taxon>
        <taxon>Passeriformes</taxon>
        <taxon>Passeroidea</taxon>
        <taxon>Estrildidae</taxon>
        <taxon>Estrildinae</taxon>
        <taxon>Taeniopygia</taxon>
    </lineage>
</organism>
<protein>
    <submittedName>
        <fullName evidence="3">Tumor protein, translationally-controlled 1</fullName>
    </submittedName>
</protein>
<dbReference type="PRINTS" id="PR01653">
    <property type="entry name" value="TCTPROTEIN"/>
</dbReference>
<dbReference type="InterPro" id="IPR011323">
    <property type="entry name" value="Mss4/transl-control_tumour"/>
</dbReference>
<dbReference type="GO" id="GO:0005829">
    <property type="term" value="C:cytosol"/>
    <property type="evidence" value="ECO:0007669"/>
    <property type="project" value="Ensembl"/>
</dbReference>
<dbReference type="GO" id="GO:0005771">
    <property type="term" value="C:multivesicular body"/>
    <property type="evidence" value="ECO:0007669"/>
    <property type="project" value="Ensembl"/>
</dbReference>
<dbReference type="Ensembl" id="ENSTGUT00000020423.1">
    <property type="protein sequence ID" value="ENSTGUP00000026181.1"/>
    <property type="gene ID" value="ENSTGUG00000012322.2"/>
</dbReference>
<keyword evidence="4" id="KW-1185">Reference proteome</keyword>
<dbReference type="PANTHER" id="PTHR11991:SF0">
    <property type="entry name" value="TRANSLATIONALLY-CONTROLLED TUMOR PROTEIN"/>
    <property type="match status" value="1"/>
</dbReference>
<dbReference type="GO" id="GO:0000922">
    <property type="term" value="C:spindle pole"/>
    <property type="evidence" value="ECO:0007669"/>
    <property type="project" value="Ensembl"/>
</dbReference>
<proteinExistence type="inferred from homology"/>
<dbReference type="GO" id="GO:0005509">
    <property type="term" value="F:calcium ion binding"/>
    <property type="evidence" value="ECO:0007669"/>
    <property type="project" value="Ensembl"/>
</dbReference>
<dbReference type="GO" id="GO:2000384">
    <property type="term" value="P:negative regulation of ectoderm development"/>
    <property type="evidence" value="ECO:0007669"/>
    <property type="project" value="Ensembl"/>
</dbReference>
<evidence type="ECO:0000256" key="1">
    <source>
        <dbReference type="PROSITE-ProRule" id="PRU01133"/>
    </source>
</evidence>
<dbReference type="SUPFAM" id="SSF51316">
    <property type="entry name" value="Mss4-like"/>
    <property type="match status" value="1"/>
</dbReference>
<dbReference type="InterPro" id="IPR018103">
    <property type="entry name" value="Translation_control_tumour_CS"/>
</dbReference>
<dbReference type="GO" id="GO:0005654">
    <property type="term" value="C:nucleoplasm"/>
    <property type="evidence" value="ECO:0007669"/>
    <property type="project" value="Ensembl"/>
</dbReference>
<dbReference type="Proteomes" id="UP000007754">
    <property type="component" value="Chromosome 1"/>
</dbReference>
<dbReference type="PROSITE" id="PS51797">
    <property type="entry name" value="TCTP_3"/>
    <property type="match status" value="1"/>
</dbReference>
<dbReference type="PROSITE" id="PS01002">
    <property type="entry name" value="TCTP_1"/>
    <property type="match status" value="1"/>
</dbReference>
<reference evidence="3 4" key="1">
    <citation type="journal article" date="2010" name="Nature">
        <title>The genome of a songbird.</title>
        <authorList>
            <person name="Warren W.C."/>
            <person name="Clayton D.F."/>
            <person name="Ellegren H."/>
            <person name="Arnold A.P."/>
            <person name="Hillier L.W."/>
            <person name="Kunstner A."/>
            <person name="Searle S."/>
            <person name="White S."/>
            <person name="Vilella A.J."/>
            <person name="Fairley S."/>
            <person name="Heger A."/>
            <person name="Kong L."/>
            <person name="Ponting C.P."/>
            <person name="Jarvis E.D."/>
            <person name="Mello C.V."/>
            <person name="Minx P."/>
            <person name="Lovell P."/>
            <person name="Velho T.A."/>
            <person name="Ferris M."/>
            <person name="Balakrishnan C.N."/>
            <person name="Sinha S."/>
            <person name="Blatti C."/>
            <person name="London S.E."/>
            <person name="Li Y."/>
            <person name="Lin Y.C."/>
            <person name="George J."/>
            <person name="Sweedler J."/>
            <person name="Southey B."/>
            <person name="Gunaratne P."/>
            <person name="Watson M."/>
            <person name="Nam K."/>
            <person name="Backstrom N."/>
            <person name="Smeds L."/>
            <person name="Nabholz B."/>
            <person name="Itoh Y."/>
            <person name="Whitney O."/>
            <person name="Pfenning A.R."/>
            <person name="Howard J."/>
            <person name="Volker M."/>
            <person name="Skinner B.M."/>
            <person name="Griffin D.K."/>
            <person name="Ye L."/>
            <person name="McLaren W.M."/>
            <person name="Flicek P."/>
            <person name="Quesada V."/>
            <person name="Velasco G."/>
            <person name="Lopez-Otin C."/>
            <person name="Puente X.S."/>
            <person name="Olender T."/>
            <person name="Lancet D."/>
            <person name="Smit A.F."/>
            <person name="Hubley R."/>
            <person name="Konkel M.K."/>
            <person name="Walker J.A."/>
            <person name="Batzer M.A."/>
            <person name="Gu W."/>
            <person name="Pollock D.D."/>
            <person name="Chen L."/>
            <person name="Cheng Z."/>
            <person name="Eichler E.E."/>
            <person name="Stapley J."/>
            <person name="Slate J."/>
            <person name="Ekblom R."/>
            <person name="Birkhead T."/>
            <person name="Burke T."/>
            <person name="Burt D."/>
            <person name="Scharff C."/>
            <person name="Adam I."/>
            <person name="Richard H."/>
            <person name="Sultan M."/>
            <person name="Soldatov A."/>
            <person name="Lehrach H."/>
            <person name="Edwards S.V."/>
            <person name="Yang S.P."/>
            <person name="Li X."/>
            <person name="Graves T."/>
            <person name="Fulton L."/>
            <person name="Nelson J."/>
            <person name="Chinwalla A."/>
            <person name="Hou S."/>
            <person name="Mardis E.R."/>
            <person name="Wilson R.K."/>
        </authorList>
    </citation>
    <scope>NUCLEOTIDE SEQUENCE [LARGE SCALE GENOMIC DNA]</scope>
</reference>
<dbReference type="GeneTree" id="ENSGT00390000006051"/>
<evidence type="ECO:0000313" key="3">
    <source>
        <dbReference type="Ensembl" id="ENSTGUP00000026181.1"/>
    </source>
</evidence>
<feature type="domain" description="TCTP" evidence="2">
    <location>
        <begin position="1"/>
        <end position="168"/>
    </location>
</feature>
<dbReference type="FunFam" id="2.170.150.10:FF:000001">
    <property type="entry name" value="Tumor protein, translationally-controlled 1"/>
    <property type="match status" value="1"/>
</dbReference>
<evidence type="ECO:0000259" key="2">
    <source>
        <dbReference type="PROSITE" id="PS51797"/>
    </source>
</evidence>
<gene>
    <name evidence="3" type="primary">TPT1</name>
</gene>
<dbReference type="FunCoup" id="A0A674GUS9">
    <property type="interactions" value="765"/>
</dbReference>
<evidence type="ECO:0000313" key="4">
    <source>
        <dbReference type="Proteomes" id="UP000007754"/>
    </source>
</evidence>
<comment type="similarity">
    <text evidence="1">Belongs to the TCTP family.</text>
</comment>
<dbReference type="Gene3D" id="2.170.150.10">
    <property type="entry name" value="Metal Binding Protein, Guanine Nucleotide Exchange Factor, Chain A"/>
    <property type="match status" value="1"/>
</dbReference>
<dbReference type="GO" id="GO:1902230">
    <property type="term" value="P:negative regulation of intrinsic apoptotic signaling pathway in response to DNA damage"/>
    <property type="evidence" value="ECO:0007669"/>
    <property type="project" value="Ensembl"/>
</dbReference>
<dbReference type="AlphaFoldDB" id="A0A674GUS9"/>
<sequence>MIIYRDCISQDEMFSDIYKIREVADGLCLEVEGKMVTRTEGQIDDSLIGGNASAEGPEGDGTEATVITGVDIVINHHLQETSFTKESYKKYIKDYMKALEEHKPERVKPFMTGAAEQIKHILANFKNYQFFVGENMNPDGMVALLDFREDGVTPYMIFFKDGLEIEKCVSTELGERIQVDGELLHLLFSCIPVKVE</sequence>
<dbReference type="GO" id="GO:0140297">
    <property type="term" value="F:DNA-binding transcription factor binding"/>
    <property type="evidence" value="ECO:0007669"/>
    <property type="project" value="Ensembl"/>
</dbReference>
<accession>A0A674GUS9</accession>
<dbReference type="PROSITE" id="PS01003">
    <property type="entry name" value="TCTP_2"/>
    <property type="match status" value="1"/>
</dbReference>
<dbReference type="GO" id="GO:0019827">
    <property type="term" value="P:stem cell population maintenance"/>
    <property type="evidence" value="ECO:0007669"/>
    <property type="project" value="Ensembl"/>
</dbReference>
<reference evidence="3" key="2">
    <citation type="submission" date="2025-08" db="UniProtKB">
        <authorList>
            <consortium name="Ensembl"/>
        </authorList>
    </citation>
    <scope>IDENTIFICATION</scope>
</reference>
<dbReference type="Pfam" id="PF00838">
    <property type="entry name" value="TCTP"/>
    <property type="match status" value="1"/>
</dbReference>
<name>A0A674GUS9_TAEGU</name>
<dbReference type="InterPro" id="IPR034737">
    <property type="entry name" value="TCTP"/>
</dbReference>
<dbReference type="InterPro" id="IPR011057">
    <property type="entry name" value="Mss4-like_sf"/>
</dbReference>
<dbReference type="GO" id="GO:0005881">
    <property type="term" value="C:cytoplasmic microtubule"/>
    <property type="evidence" value="ECO:0007669"/>
    <property type="project" value="Ensembl"/>
</dbReference>
<dbReference type="GO" id="GO:0009615">
    <property type="term" value="P:response to virus"/>
    <property type="evidence" value="ECO:0007669"/>
    <property type="project" value="Ensembl"/>
</dbReference>
<dbReference type="PANTHER" id="PTHR11991">
    <property type="entry name" value="TRANSLATIONALLY CONTROLLED TUMOR PROTEIN-RELATED"/>
    <property type="match status" value="1"/>
</dbReference>